<gene>
    <name evidence="7" type="ORF">ACFOD6_22415</name>
</gene>
<dbReference type="InterPro" id="IPR051601">
    <property type="entry name" value="Serine_prot/Carboxylest_S33"/>
</dbReference>
<dbReference type="GO" id="GO:0016787">
    <property type="term" value="F:hydrolase activity"/>
    <property type="evidence" value="ECO:0007669"/>
    <property type="project" value="UniProtKB-KW"/>
</dbReference>
<feature type="chain" id="PRO_5045926657" evidence="4">
    <location>
        <begin position="17"/>
        <end position="633"/>
    </location>
</feature>
<keyword evidence="3 7" id="KW-0378">Hydrolase</keyword>
<evidence type="ECO:0000256" key="4">
    <source>
        <dbReference type="SAM" id="SignalP"/>
    </source>
</evidence>
<dbReference type="Gene3D" id="3.40.50.1820">
    <property type="entry name" value="alpha/beta hydrolase"/>
    <property type="match status" value="1"/>
</dbReference>
<feature type="domain" description="Peptidase S33 tripeptidyl aminopeptidase-like C-terminal" evidence="6">
    <location>
        <begin position="400"/>
        <end position="489"/>
    </location>
</feature>
<evidence type="ECO:0000313" key="8">
    <source>
        <dbReference type="Proteomes" id="UP001595445"/>
    </source>
</evidence>
<evidence type="ECO:0000259" key="6">
    <source>
        <dbReference type="Pfam" id="PF08386"/>
    </source>
</evidence>
<evidence type="ECO:0000256" key="1">
    <source>
        <dbReference type="ARBA" id="ARBA00010088"/>
    </source>
</evidence>
<proteinExistence type="inferred from homology"/>
<evidence type="ECO:0000313" key="7">
    <source>
        <dbReference type="EMBL" id="MFC3088805.1"/>
    </source>
</evidence>
<name>A0ABV7E0Y8_9RHOB</name>
<feature type="domain" description="AB hydrolase-1" evidence="5">
    <location>
        <begin position="93"/>
        <end position="217"/>
    </location>
</feature>
<dbReference type="PANTHER" id="PTHR43248:SF29">
    <property type="entry name" value="TRIPEPTIDYL AMINOPEPTIDASE"/>
    <property type="match status" value="1"/>
</dbReference>
<dbReference type="InterPro" id="IPR029058">
    <property type="entry name" value="AB_hydrolase_fold"/>
</dbReference>
<dbReference type="InterPro" id="IPR013595">
    <property type="entry name" value="Pept_S33_TAP-like_C"/>
</dbReference>
<evidence type="ECO:0000256" key="3">
    <source>
        <dbReference type="ARBA" id="ARBA00022801"/>
    </source>
</evidence>
<dbReference type="InterPro" id="IPR000073">
    <property type="entry name" value="AB_hydrolase_1"/>
</dbReference>
<comment type="similarity">
    <text evidence="1">Belongs to the peptidase S33 family.</text>
</comment>
<sequence>MRALALALGLAAPAGAQSLYEASSALDLHPCELSALSCTTLTLPLDHRANDPSRTIDITFALSFANVESRGILFYVVGGPGASGLASAEGYLSSFDRELTDYMDIVFVDQRGTGPDHGLACPAAQGRFDAADFSIRDPQAAKAAAHAYVADCTAEMDRPGLLPFVASDQAIRDTEAFRQKIGAPKVWLYGESYGTQFVQAYATAFPQAVRGVILDGVVDLSLDAPGFYAGFTTAAEGILARTLAACAEIASCARDTGGDPAALYDRLAARLDREAIPVALTLSDGRTEKRRLTRGLFEASAFFALYAPEGRAEFLRALAAAGRDNFVPLLQLGYANMFIDPETGLGMEDPGWFGAAFYAITCTDYDSGPGTPDERADRILSRATALAPEAPRLLRAYFPEQLACAYWPHQGPPTRPAPYAGGDWPTLVLNGDADPITPVAMAQDVLDRAANAFGIFMQGGPHVIWGRGHACPDGIVRAALMDGILPSAREQHCREDLVQDYTPLTLTDPAQLGDPLAIAQAVDTELYQSIAFSVWDGVHPVSIGCDHGGLFTALPTDRGTDYDFRACSFWPGLAVTGTGVESNLGEADDRITLALTIAGDGRGEIRYTYRLADEAWSISGSWNGQPVHLPRLP</sequence>
<accession>A0ABV7E0Y8</accession>
<evidence type="ECO:0000256" key="2">
    <source>
        <dbReference type="ARBA" id="ARBA00022729"/>
    </source>
</evidence>
<feature type="signal peptide" evidence="4">
    <location>
        <begin position="1"/>
        <end position="16"/>
    </location>
</feature>
<dbReference type="PANTHER" id="PTHR43248">
    <property type="entry name" value="2-SUCCINYL-6-HYDROXY-2,4-CYCLOHEXADIENE-1-CARBOXYLATE SYNTHASE"/>
    <property type="match status" value="1"/>
</dbReference>
<dbReference type="EMBL" id="JBHRSM010000055">
    <property type="protein sequence ID" value="MFC3088805.1"/>
    <property type="molecule type" value="Genomic_DNA"/>
</dbReference>
<dbReference type="Pfam" id="PF08386">
    <property type="entry name" value="Abhydrolase_4"/>
    <property type="match status" value="1"/>
</dbReference>
<dbReference type="RefSeq" id="WP_197643497.1">
    <property type="nucleotide sequence ID" value="NZ_JAEACP010000009.1"/>
</dbReference>
<keyword evidence="2 4" id="KW-0732">Signal</keyword>
<keyword evidence="8" id="KW-1185">Reference proteome</keyword>
<dbReference type="SUPFAM" id="SSF53474">
    <property type="entry name" value="alpha/beta-Hydrolases"/>
    <property type="match status" value="1"/>
</dbReference>
<comment type="caution">
    <text evidence="7">The sequence shown here is derived from an EMBL/GenBank/DDBJ whole genome shotgun (WGS) entry which is preliminary data.</text>
</comment>
<evidence type="ECO:0000259" key="5">
    <source>
        <dbReference type="Pfam" id="PF00561"/>
    </source>
</evidence>
<dbReference type="Proteomes" id="UP001595445">
    <property type="component" value="Unassembled WGS sequence"/>
</dbReference>
<organism evidence="7 8">
    <name type="scientific">Tabrizicola soli</name>
    <dbReference type="NCBI Taxonomy" id="2185115"/>
    <lineage>
        <taxon>Bacteria</taxon>
        <taxon>Pseudomonadati</taxon>
        <taxon>Pseudomonadota</taxon>
        <taxon>Alphaproteobacteria</taxon>
        <taxon>Rhodobacterales</taxon>
        <taxon>Paracoccaceae</taxon>
        <taxon>Tabrizicola</taxon>
    </lineage>
</organism>
<dbReference type="Pfam" id="PF00561">
    <property type="entry name" value="Abhydrolase_1"/>
    <property type="match status" value="1"/>
</dbReference>
<protein>
    <submittedName>
        <fullName evidence="7">Alpha/beta hydrolase</fullName>
    </submittedName>
</protein>
<reference evidence="8" key="1">
    <citation type="journal article" date="2019" name="Int. J. Syst. Evol. Microbiol.">
        <title>The Global Catalogue of Microorganisms (GCM) 10K type strain sequencing project: providing services to taxonomists for standard genome sequencing and annotation.</title>
        <authorList>
            <consortium name="The Broad Institute Genomics Platform"/>
            <consortium name="The Broad Institute Genome Sequencing Center for Infectious Disease"/>
            <person name="Wu L."/>
            <person name="Ma J."/>
        </authorList>
    </citation>
    <scope>NUCLEOTIDE SEQUENCE [LARGE SCALE GENOMIC DNA]</scope>
    <source>
        <strain evidence="8">KCTC 62102</strain>
    </source>
</reference>